<dbReference type="Pfam" id="PF00840">
    <property type="entry name" value="Glyco_hydro_7"/>
    <property type="match status" value="1"/>
</dbReference>
<keyword evidence="5 11" id="KW-0136">Cellulose degradation</keyword>
<feature type="chain" id="PRO_5041898383" description="Glucanase" evidence="13">
    <location>
        <begin position="19"/>
        <end position="506"/>
    </location>
</feature>
<keyword evidence="8" id="KW-0119">Carbohydrate metabolism</keyword>
<dbReference type="SUPFAM" id="SSF57180">
    <property type="entry name" value="Cellulose-binding domain"/>
    <property type="match status" value="1"/>
</dbReference>
<dbReference type="SUPFAM" id="SSF49899">
    <property type="entry name" value="Concanavalin A-like lectins/glucanases"/>
    <property type="match status" value="1"/>
</dbReference>
<gene>
    <name evidence="15" type="ORF">B0H17DRAFT_1086310</name>
</gene>
<dbReference type="Proteomes" id="UP001221757">
    <property type="component" value="Unassembled WGS sequence"/>
</dbReference>
<feature type="domain" description="CBM1" evidence="14">
    <location>
        <begin position="468"/>
        <end position="504"/>
    </location>
</feature>
<comment type="similarity">
    <text evidence="2 11">Belongs to the glycosyl hydrolase 7 (cellulase C) family.</text>
</comment>
<evidence type="ECO:0000256" key="5">
    <source>
        <dbReference type="ARBA" id="ARBA00023001"/>
    </source>
</evidence>
<dbReference type="GO" id="GO:0005576">
    <property type="term" value="C:extracellular region"/>
    <property type="evidence" value="ECO:0007669"/>
    <property type="project" value="InterPro"/>
</dbReference>
<reference evidence="15" key="1">
    <citation type="submission" date="2023-03" db="EMBL/GenBank/DDBJ databases">
        <title>Massive genome expansion in bonnet fungi (Mycena s.s.) driven by repeated elements and novel gene families across ecological guilds.</title>
        <authorList>
            <consortium name="Lawrence Berkeley National Laboratory"/>
            <person name="Harder C.B."/>
            <person name="Miyauchi S."/>
            <person name="Viragh M."/>
            <person name="Kuo A."/>
            <person name="Thoen E."/>
            <person name="Andreopoulos B."/>
            <person name="Lu D."/>
            <person name="Skrede I."/>
            <person name="Drula E."/>
            <person name="Henrissat B."/>
            <person name="Morin E."/>
            <person name="Kohler A."/>
            <person name="Barry K."/>
            <person name="LaButti K."/>
            <person name="Morin E."/>
            <person name="Salamov A."/>
            <person name="Lipzen A."/>
            <person name="Mereny Z."/>
            <person name="Hegedus B."/>
            <person name="Baldrian P."/>
            <person name="Stursova M."/>
            <person name="Weitz H."/>
            <person name="Taylor A."/>
            <person name="Grigoriev I.V."/>
            <person name="Nagy L.G."/>
            <person name="Martin F."/>
            <person name="Kauserud H."/>
        </authorList>
    </citation>
    <scope>NUCLEOTIDE SEQUENCE</scope>
    <source>
        <strain evidence="15">CBHHK067</strain>
    </source>
</reference>
<dbReference type="PANTHER" id="PTHR33753:SF2">
    <property type="entry name" value="GLYCOSIDE HYDROLASE FAMILY 7 PROTEIN"/>
    <property type="match status" value="1"/>
</dbReference>
<dbReference type="InterPro" id="IPR037019">
    <property type="entry name" value="Glyco_hydro_7_sf"/>
</dbReference>
<dbReference type="InterPro" id="IPR000254">
    <property type="entry name" value="CBD"/>
</dbReference>
<dbReference type="EC" id="3.2.1.-" evidence="11"/>
<dbReference type="Pfam" id="PF00734">
    <property type="entry name" value="CBM_1"/>
    <property type="match status" value="1"/>
</dbReference>
<keyword evidence="10 11" id="KW-0624">Polysaccharide degradation</keyword>
<dbReference type="GO" id="GO:0016162">
    <property type="term" value="F:cellulose 1,4-beta-cellobiosidase activity"/>
    <property type="evidence" value="ECO:0007669"/>
    <property type="project" value="UniProtKB-EC"/>
</dbReference>
<protein>
    <recommendedName>
        <fullName evidence="11">Glucanase</fullName>
        <ecNumber evidence="11">3.2.1.-</ecNumber>
    </recommendedName>
</protein>
<dbReference type="InterPro" id="IPR013320">
    <property type="entry name" value="ConA-like_dom_sf"/>
</dbReference>
<keyword evidence="7" id="KW-0325">Glycoprotein</keyword>
<name>A0AAD7CYE4_MYCRO</name>
<dbReference type="PROSITE" id="PS51164">
    <property type="entry name" value="CBM1_2"/>
    <property type="match status" value="1"/>
</dbReference>
<dbReference type="SMART" id="SM00236">
    <property type="entry name" value="fCBD"/>
    <property type="match status" value="1"/>
</dbReference>
<dbReference type="Gene3D" id="2.70.100.10">
    <property type="entry name" value="Glycoside hydrolase, family 7, domain"/>
    <property type="match status" value="1"/>
</dbReference>
<evidence type="ECO:0000256" key="9">
    <source>
        <dbReference type="ARBA" id="ARBA00023295"/>
    </source>
</evidence>
<evidence type="ECO:0000256" key="11">
    <source>
        <dbReference type="RuleBase" id="RU361164"/>
    </source>
</evidence>
<keyword evidence="6" id="KW-1015">Disulfide bond</keyword>
<comment type="caution">
    <text evidence="15">The sequence shown here is derived from an EMBL/GenBank/DDBJ whole genome shotgun (WGS) entry which is preliminary data.</text>
</comment>
<keyword evidence="9 11" id="KW-0326">Glycosidase</keyword>
<evidence type="ECO:0000256" key="1">
    <source>
        <dbReference type="ARBA" id="ARBA00001641"/>
    </source>
</evidence>
<organism evidence="15 16">
    <name type="scientific">Mycena rosella</name>
    <name type="common">Pink bonnet</name>
    <name type="synonym">Agaricus rosellus</name>
    <dbReference type="NCBI Taxonomy" id="1033263"/>
    <lineage>
        <taxon>Eukaryota</taxon>
        <taxon>Fungi</taxon>
        <taxon>Dikarya</taxon>
        <taxon>Basidiomycota</taxon>
        <taxon>Agaricomycotina</taxon>
        <taxon>Agaricomycetes</taxon>
        <taxon>Agaricomycetidae</taxon>
        <taxon>Agaricales</taxon>
        <taxon>Marasmiineae</taxon>
        <taxon>Mycenaceae</taxon>
        <taxon>Mycena</taxon>
    </lineage>
</organism>
<accession>A0AAD7CYE4</accession>
<feature type="signal peptide" evidence="13">
    <location>
        <begin position="1"/>
        <end position="18"/>
    </location>
</feature>
<dbReference type="EMBL" id="JARKIE010000183">
    <property type="protein sequence ID" value="KAJ7670274.1"/>
    <property type="molecule type" value="Genomic_DNA"/>
</dbReference>
<evidence type="ECO:0000256" key="8">
    <source>
        <dbReference type="ARBA" id="ARBA00023277"/>
    </source>
</evidence>
<dbReference type="PRINTS" id="PR00734">
    <property type="entry name" value="GLHYDRLASE7"/>
</dbReference>
<keyword evidence="16" id="KW-1185">Reference proteome</keyword>
<evidence type="ECO:0000259" key="14">
    <source>
        <dbReference type="PROSITE" id="PS51164"/>
    </source>
</evidence>
<dbReference type="InterPro" id="IPR001722">
    <property type="entry name" value="Glyco_hydro_7"/>
</dbReference>
<evidence type="ECO:0000313" key="15">
    <source>
        <dbReference type="EMBL" id="KAJ7670274.1"/>
    </source>
</evidence>
<dbReference type="FunFam" id="2.70.100.10:FF:000001">
    <property type="entry name" value="Glucanase"/>
    <property type="match status" value="1"/>
</dbReference>
<dbReference type="PANTHER" id="PTHR33753">
    <property type="entry name" value="1,4-BETA-D-GLUCAN CELLOBIOHYDROLASE B"/>
    <property type="match status" value="1"/>
</dbReference>
<evidence type="ECO:0000256" key="12">
    <source>
        <dbReference type="SAM" id="MobiDB-lite"/>
    </source>
</evidence>
<proteinExistence type="inferred from homology"/>
<dbReference type="InterPro" id="IPR035971">
    <property type="entry name" value="CBD_sf"/>
</dbReference>
<keyword evidence="4 11" id="KW-0378">Hydrolase</keyword>
<comment type="catalytic activity">
    <reaction evidence="1">
        <text>Hydrolysis of (1-&gt;4)-beta-D-glucosidic linkages in cellulose and cellotetraose, releasing cellobiose from the non-reducing ends of the chains.</text>
        <dbReference type="EC" id="3.2.1.91"/>
    </reaction>
</comment>
<sequence>MFPTTALVSLCLLAVAYGQQIGTQLAETHPVLTSQTCTAGGTCTTAQTSVVLDSNWRWTHQTTSTTNCYTGNTWNAALCPDPATCAANCAIDGADYAGTYGITTSGDALTIKFVTGANIGSRVYLMADDSNYKLFSLLNQEFTFTVDMSHLGCGLNGALYFTEMDADGGLAKFPTNKAGAKYGTGYCDAQANVLNWTASPTDINSGTGMFGTCCNEMDIWEANLNAAAFTPHTCSVVGQTQCSGIDCGDGDQRYDGVCDKDGCDFNSYRMGVKNFLGPGLTVDTNLPITVVTQFITNNNSSSGTLTEIRRIYVQNGKVIQNSNTNVPGITPPVNSVTDAFCNAQKAAVGDTNSFESRGGLATMGAAIQKGMVLAMSLWDDDEADMLWLDSNYPLNASVTAPGVARGPCSATSGDPSTVQSTQPNAFVVFSNIKTGPIGSTFSVTGGGTTTSVTGTSTSSSTGSAPTGGSIPEFSQCGGTGWTGSGTCIAGTTCVVLNPFFFQCLVQ</sequence>
<evidence type="ECO:0000256" key="7">
    <source>
        <dbReference type="ARBA" id="ARBA00023180"/>
    </source>
</evidence>
<dbReference type="GO" id="GO:0030248">
    <property type="term" value="F:cellulose binding"/>
    <property type="evidence" value="ECO:0007669"/>
    <property type="project" value="InterPro"/>
</dbReference>
<dbReference type="PROSITE" id="PS00562">
    <property type="entry name" value="CBM1_1"/>
    <property type="match status" value="1"/>
</dbReference>
<evidence type="ECO:0000256" key="3">
    <source>
        <dbReference type="ARBA" id="ARBA00022729"/>
    </source>
</evidence>
<evidence type="ECO:0000256" key="2">
    <source>
        <dbReference type="ARBA" id="ARBA00006044"/>
    </source>
</evidence>
<evidence type="ECO:0000256" key="10">
    <source>
        <dbReference type="ARBA" id="ARBA00023326"/>
    </source>
</evidence>
<dbReference type="GO" id="GO:0030245">
    <property type="term" value="P:cellulose catabolic process"/>
    <property type="evidence" value="ECO:0007669"/>
    <property type="project" value="UniProtKB-KW"/>
</dbReference>
<dbReference type="CDD" id="cd07999">
    <property type="entry name" value="GH7_CBH_EG"/>
    <property type="match status" value="1"/>
</dbReference>
<evidence type="ECO:0000256" key="13">
    <source>
        <dbReference type="SAM" id="SignalP"/>
    </source>
</evidence>
<keyword evidence="3 13" id="KW-0732">Signal</keyword>
<evidence type="ECO:0000256" key="6">
    <source>
        <dbReference type="ARBA" id="ARBA00023157"/>
    </source>
</evidence>
<evidence type="ECO:0000256" key="4">
    <source>
        <dbReference type="ARBA" id="ARBA00022801"/>
    </source>
</evidence>
<dbReference type="AlphaFoldDB" id="A0AAD7CYE4"/>
<feature type="region of interest" description="Disordered" evidence="12">
    <location>
        <begin position="445"/>
        <end position="469"/>
    </location>
</feature>
<evidence type="ECO:0000313" key="16">
    <source>
        <dbReference type="Proteomes" id="UP001221757"/>
    </source>
</evidence>